<keyword evidence="4" id="KW-0175">Coiled coil</keyword>
<feature type="domain" description="Phorbol-ester/DAG-type" evidence="6">
    <location>
        <begin position="569"/>
        <end position="622"/>
    </location>
</feature>
<dbReference type="GO" id="GO:1901888">
    <property type="term" value="P:regulation of cell junction assembly"/>
    <property type="evidence" value="ECO:0007669"/>
    <property type="project" value="TreeGrafter"/>
</dbReference>
<dbReference type="EMBL" id="CATQJA010002255">
    <property type="protein sequence ID" value="CAJ0570158.1"/>
    <property type="molecule type" value="Genomic_DNA"/>
</dbReference>
<dbReference type="InterPro" id="IPR002219">
    <property type="entry name" value="PKC_DAG/PE"/>
</dbReference>
<dbReference type="GO" id="GO:0005737">
    <property type="term" value="C:cytoplasm"/>
    <property type="evidence" value="ECO:0007669"/>
    <property type="project" value="TreeGrafter"/>
</dbReference>
<protein>
    <recommendedName>
        <fullName evidence="6">Phorbol-ester/DAG-type domain-containing protein</fullName>
    </recommendedName>
</protein>
<dbReference type="GO" id="GO:0031032">
    <property type="term" value="P:actomyosin structure organization"/>
    <property type="evidence" value="ECO:0007669"/>
    <property type="project" value="TreeGrafter"/>
</dbReference>
<feature type="coiled-coil region" evidence="4">
    <location>
        <begin position="217"/>
        <end position="324"/>
    </location>
</feature>
<keyword evidence="3" id="KW-0862">Zinc</keyword>
<feature type="non-terminal residue" evidence="8">
    <location>
        <position position="1"/>
    </location>
</feature>
<dbReference type="Gene3D" id="2.30.29.30">
    <property type="entry name" value="Pleckstrin-homology domain (PH domain)/Phosphotyrosine-binding domain (PTB)"/>
    <property type="match status" value="1"/>
</dbReference>
<evidence type="ECO:0000256" key="5">
    <source>
        <dbReference type="SAM" id="MobiDB-lite"/>
    </source>
</evidence>
<dbReference type="SMART" id="SM00109">
    <property type="entry name" value="C1"/>
    <property type="match status" value="1"/>
</dbReference>
<evidence type="ECO:0000256" key="4">
    <source>
        <dbReference type="SAM" id="Coils"/>
    </source>
</evidence>
<dbReference type="SUPFAM" id="SSF57889">
    <property type="entry name" value="Cysteine-rich domain"/>
    <property type="match status" value="1"/>
</dbReference>
<keyword evidence="9" id="KW-1185">Reference proteome</keyword>
<dbReference type="GO" id="GO:0007266">
    <property type="term" value="P:Rho protein signal transduction"/>
    <property type="evidence" value="ECO:0007669"/>
    <property type="project" value="TreeGrafter"/>
</dbReference>
<dbReference type="PROSITE" id="PS50081">
    <property type="entry name" value="ZF_DAG_PE_2"/>
    <property type="match status" value="1"/>
</dbReference>
<dbReference type="Gene3D" id="3.30.60.20">
    <property type="match status" value="1"/>
</dbReference>
<comment type="caution">
    <text evidence="8">The sequence shown here is derived from an EMBL/GenBank/DDBJ whole genome shotgun (WGS) entry which is preliminary data.</text>
</comment>
<keyword evidence="1" id="KW-0597">Phosphoprotein</keyword>
<feature type="coiled-coil region" evidence="4">
    <location>
        <begin position="355"/>
        <end position="414"/>
    </location>
</feature>
<evidence type="ECO:0000313" key="7">
    <source>
        <dbReference type="EMBL" id="CAJ0570158.1"/>
    </source>
</evidence>
<evidence type="ECO:0000256" key="2">
    <source>
        <dbReference type="ARBA" id="ARBA00022723"/>
    </source>
</evidence>
<evidence type="ECO:0000259" key="6">
    <source>
        <dbReference type="PROSITE" id="PS50081"/>
    </source>
</evidence>
<name>A0AA36FX45_9BILA</name>
<dbReference type="GO" id="GO:0030866">
    <property type="term" value="P:cortical actin cytoskeleton organization"/>
    <property type="evidence" value="ECO:0007669"/>
    <property type="project" value="TreeGrafter"/>
</dbReference>
<dbReference type="EMBL" id="CATQJA010002546">
    <property type="protein sequence ID" value="CAJ0571197.1"/>
    <property type="molecule type" value="Genomic_DNA"/>
</dbReference>
<dbReference type="AlphaFoldDB" id="A0AA36FX45"/>
<dbReference type="Proteomes" id="UP001177023">
    <property type="component" value="Unassembled WGS sequence"/>
</dbReference>
<dbReference type="PANTHER" id="PTHR22988">
    <property type="entry name" value="MYOTONIC DYSTROPHY S/T KINASE-RELATED"/>
    <property type="match status" value="1"/>
</dbReference>
<dbReference type="GO" id="GO:0046872">
    <property type="term" value="F:metal ion binding"/>
    <property type="evidence" value="ECO:0007669"/>
    <property type="project" value="UniProtKB-KW"/>
</dbReference>
<gene>
    <name evidence="7" type="ORF">MSPICULIGERA_LOCUS8604</name>
    <name evidence="8" type="ORF">MSPICULIGERA_LOCUS9618</name>
</gene>
<reference evidence="8" key="1">
    <citation type="submission" date="2023-06" db="EMBL/GenBank/DDBJ databases">
        <authorList>
            <person name="Delattre M."/>
        </authorList>
    </citation>
    <scope>NUCLEOTIDE SEQUENCE</scope>
    <source>
        <strain evidence="8">AF72</strain>
    </source>
</reference>
<evidence type="ECO:0000313" key="9">
    <source>
        <dbReference type="Proteomes" id="UP001177023"/>
    </source>
</evidence>
<sequence length="680" mass="77900">MNFLQAKEEENAAKMRERQIAQELDLEKESAVRKAGRIKELEEKTHTLAARISEQAGKEEELTRRLAKALDECKENGTSFHDTTMAREAELHMKLETARKQLEDARHDLDKEQRLHSATQSELDNKAKSLAGLRLNEEFLKEELARLNEEHARTVHALQNTISEKTVYQKEVDELSVQARADQQMIDCYSKEIATIHKELDETRGRLQNASAYATENDEVRRELDSERLARRIAEANLSEVDKERTMLKEEVRQLVHRNDKDLIAKENAIAHLTEELNQAKRSLIDIDDIRERNGQTDSKINKIHELEAELQKVMKERQLADSMKKSAIAKLEQVMSLRVPEKPQKAGNDTARKLRIKEKEMMNAQQQISELKSKLKDAHDEKDRLVATFNEQIQTEESRANHLESKIKDLLEEREHRRDVDSRSIDSREGIPPSLMKGENVEGFVHVRLKGKKGSRKAAKIPWESMYCQLTPTAFILFAESKMGGLEAPQTYIEVTRLCYARLVTAADVRFAQPESLPKIFHIMYDGADGNSLANSRHSSMSDLNATLISQADSEGNVSMRSSSSAHRHDFQELSFHMTAYCDFCNKKLSDLIRPPPALECKNCRYKIHKEHLHNADFPLCKSKNGVMCELLLMAVDKQEAIGWVKALRETIDRNTHRRGVARNRTLPTSHSRQGSANH</sequence>
<evidence type="ECO:0000313" key="8">
    <source>
        <dbReference type="EMBL" id="CAJ0571197.1"/>
    </source>
</evidence>
<dbReference type="InterPro" id="IPR011993">
    <property type="entry name" value="PH-like_dom_sf"/>
</dbReference>
<dbReference type="PANTHER" id="PTHR22988:SF73">
    <property type="entry name" value="RHO-ASSOCIATED PROTEIN KINASE"/>
    <property type="match status" value="1"/>
</dbReference>
<keyword evidence="2" id="KW-0479">Metal-binding</keyword>
<feature type="region of interest" description="Disordered" evidence="5">
    <location>
        <begin position="657"/>
        <end position="680"/>
    </location>
</feature>
<feature type="compositionally biased region" description="Polar residues" evidence="5">
    <location>
        <begin position="667"/>
        <end position="680"/>
    </location>
</feature>
<dbReference type="GO" id="GO:0005856">
    <property type="term" value="C:cytoskeleton"/>
    <property type="evidence" value="ECO:0007669"/>
    <property type="project" value="TreeGrafter"/>
</dbReference>
<evidence type="ECO:0000256" key="1">
    <source>
        <dbReference type="ARBA" id="ARBA00022553"/>
    </source>
</evidence>
<feature type="coiled-coil region" evidence="4">
    <location>
        <begin position="52"/>
        <end position="161"/>
    </location>
</feature>
<organism evidence="8 9">
    <name type="scientific">Mesorhabditis spiculigera</name>
    <dbReference type="NCBI Taxonomy" id="96644"/>
    <lineage>
        <taxon>Eukaryota</taxon>
        <taxon>Metazoa</taxon>
        <taxon>Ecdysozoa</taxon>
        <taxon>Nematoda</taxon>
        <taxon>Chromadorea</taxon>
        <taxon>Rhabditida</taxon>
        <taxon>Rhabditina</taxon>
        <taxon>Rhabditomorpha</taxon>
        <taxon>Rhabditoidea</taxon>
        <taxon>Rhabditidae</taxon>
        <taxon>Mesorhabditinae</taxon>
        <taxon>Mesorhabditis</taxon>
    </lineage>
</organism>
<accession>A0AA36FX45</accession>
<proteinExistence type="predicted"/>
<dbReference type="GO" id="GO:0000281">
    <property type="term" value="P:mitotic cytokinesis"/>
    <property type="evidence" value="ECO:0007669"/>
    <property type="project" value="TreeGrafter"/>
</dbReference>
<evidence type="ECO:0000256" key="3">
    <source>
        <dbReference type="ARBA" id="ARBA00022833"/>
    </source>
</evidence>
<dbReference type="CDD" id="cd20813">
    <property type="entry name" value="C1_ROCK"/>
    <property type="match status" value="1"/>
</dbReference>
<dbReference type="InterPro" id="IPR046349">
    <property type="entry name" value="C1-like_sf"/>
</dbReference>
<dbReference type="GO" id="GO:0048598">
    <property type="term" value="P:embryonic morphogenesis"/>
    <property type="evidence" value="ECO:0007669"/>
    <property type="project" value="TreeGrafter"/>
</dbReference>
<dbReference type="InterPro" id="IPR050839">
    <property type="entry name" value="Rho-assoc_Ser/Thr_Kinase"/>
</dbReference>
<dbReference type="GO" id="GO:0072518">
    <property type="term" value="F:Rho-dependent protein serine/threonine kinase activity"/>
    <property type="evidence" value="ECO:0007669"/>
    <property type="project" value="TreeGrafter"/>
</dbReference>